<feature type="region of interest" description="Disordered" evidence="1">
    <location>
        <begin position="1"/>
        <end position="30"/>
    </location>
</feature>
<evidence type="ECO:0000313" key="3">
    <source>
        <dbReference type="Proteomes" id="UP000807025"/>
    </source>
</evidence>
<feature type="compositionally biased region" description="Polar residues" evidence="1">
    <location>
        <begin position="276"/>
        <end position="288"/>
    </location>
</feature>
<evidence type="ECO:0000313" key="2">
    <source>
        <dbReference type="EMBL" id="KAF9496500.1"/>
    </source>
</evidence>
<feature type="compositionally biased region" description="Polar residues" evidence="1">
    <location>
        <begin position="1"/>
        <end position="28"/>
    </location>
</feature>
<dbReference type="EMBL" id="MU154552">
    <property type="protein sequence ID" value="KAF9496500.1"/>
    <property type="molecule type" value="Genomic_DNA"/>
</dbReference>
<feature type="region of interest" description="Disordered" evidence="1">
    <location>
        <begin position="150"/>
        <end position="205"/>
    </location>
</feature>
<accession>A0A9P6A1I6</accession>
<feature type="region of interest" description="Disordered" evidence="1">
    <location>
        <begin position="256"/>
        <end position="291"/>
    </location>
</feature>
<protein>
    <submittedName>
        <fullName evidence="2">Uncharacterized protein</fullName>
    </submittedName>
</protein>
<reference evidence="2" key="1">
    <citation type="submission" date="2020-11" db="EMBL/GenBank/DDBJ databases">
        <authorList>
            <consortium name="DOE Joint Genome Institute"/>
            <person name="Ahrendt S."/>
            <person name="Riley R."/>
            <person name="Andreopoulos W."/>
            <person name="Labutti K."/>
            <person name="Pangilinan J."/>
            <person name="Ruiz-Duenas F.J."/>
            <person name="Barrasa J.M."/>
            <person name="Sanchez-Garcia M."/>
            <person name="Camarero S."/>
            <person name="Miyauchi S."/>
            <person name="Serrano A."/>
            <person name="Linde D."/>
            <person name="Babiker R."/>
            <person name="Drula E."/>
            <person name="Ayuso-Fernandez I."/>
            <person name="Pacheco R."/>
            <person name="Padilla G."/>
            <person name="Ferreira P."/>
            <person name="Barriuso J."/>
            <person name="Kellner H."/>
            <person name="Castanera R."/>
            <person name="Alfaro M."/>
            <person name="Ramirez L."/>
            <person name="Pisabarro A.G."/>
            <person name="Kuo A."/>
            <person name="Tritt A."/>
            <person name="Lipzen A."/>
            <person name="He G."/>
            <person name="Yan M."/>
            <person name="Ng V."/>
            <person name="Cullen D."/>
            <person name="Martin F."/>
            <person name="Rosso M.-N."/>
            <person name="Henrissat B."/>
            <person name="Hibbett D."/>
            <person name="Martinez A.T."/>
            <person name="Grigoriev I.V."/>
        </authorList>
    </citation>
    <scope>NUCLEOTIDE SEQUENCE</scope>
    <source>
        <strain evidence="2">ATCC 90797</strain>
    </source>
</reference>
<dbReference type="Proteomes" id="UP000807025">
    <property type="component" value="Unassembled WGS sequence"/>
</dbReference>
<proteinExistence type="predicted"/>
<comment type="caution">
    <text evidence="2">The sequence shown here is derived from an EMBL/GenBank/DDBJ whole genome shotgun (WGS) entry which is preliminary data.</text>
</comment>
<gene>
    <name evidence="2" type="ORF">BDN71DRAFT_1430258</name>
</gene>
<name>A0A9P6A1I6_PLEER</name>
<evidence type="ECO:0000256" key="1">
    <source>
        <dbReference type="SAM" id="MobiDB-lite"/>
    </source>
</evidence>
<keyword evidence="3" id="KW-1185">Reference proteome</keyword>
<feature type="compositionally biased region" description="Basic and acidic residues" evidence="1">
    <location>
        <begin position="264"/>
        <end position="274"/>
    </location>
</feature>
<organism evidence="2 3">
    <name type="scientific">Pleurotus eryngii</name>
    <name type="common">Boletus of the steppes</name>
    <dbReference type="NCBI Taxonomy" id="5323"/>
    <lineage>
        <taxon>Eukaryota</taxon>
        <taxon>Fungi</taxon>
        <taxon>Dikarya</taxon>
        <taxon>Basidiomycota</taxon>
        <taxon>Agaricomycotina</taxon>
        <taxon>Agaricomycetes</taxon>
        <taxon>Agaricomycetidae</taxon>
        <taxon>Agaricales</taxon>
        <taxon>Pleurotineae</taxon>
        <taxon>Pleurotaceae</taxon>
        <taxon>Pleurotus</taxon>
    </lineage>
</organism>
<dbReference type="AlphaFoldDB" id="A0A9P6A1I6"/>
<sequence>MANPIQTLEISENSTPAIPTKSSSTSAESLCDPLSEDNMLNTVAQHIKEFVLKIQQSQVNKTKTPVNNEEAAHHNILQEPAIETNHITIHPPSFFHLAKENRPPENYEVASSTAIQDEQDKTLSAITTTSDPPTSPESSSSYDMVNIATMNPNPPRTPNNEARCRSTGMEDNQEWWPANDATDLKGANELNNKDNNESSSPVYSKHQPHLHFSYYPENETLIDAPAIVEPITTNSEPSNERYMVREIGMAHAGFGSSSIPAQGSDRDSMAEDSWRPTMNNGMETSVLETGNEGIVDIQDETGGVEMLHPEKKVE</sequence>